<evidence type="ECO:0000313" key="1">
    <source>
        <dbReference type="EMBL" id="KYP54955.1"/>
    </source>
</evidence>
<dbReference type="PANTHER" id="PTHR34023:SF5">
    <property type="entry name" value="RNASE H TYPE-1 DOMAIN-CONTAINING PROTEIN"/>
    <property type="match status" value="1"/>
</dbReference>
<name>A0A151SJM3_CAJCA</name>
<sequence>FKDVIYVSDSLSAVNLILSVIDPYHKYSVLIAKIKYFFQRPWRLRVCHTLREGNPYADFLSKLGSHCGNELVVLESMLAAISSLLIADRVGTLFLRM</sequence>
<feature type="non-terminal residue" evidence="1">
    <location>
        <position position="1"/>
    </location>
</feature>
<proteinExistence type="predicted"/>
<protein>
    <recommendedName>
        <fullName evidence="3">RNase H type-1 domain-containing protein</fullName>
    </recommendedName>
</protein>
<dbReference type="EMBL" id="CM003613">
    <property type="protein sequence ID" value="KYP54955.1"/>
    <property type="molecule type" value="Genomic_DNA"/>
</dbReference>
<evidence type="ECO:0008006" key="3">
    <source>
        <dbReference type="Google" id="ProtNLM"/>
    </source>
</evidence>
<gene>
    <name evidence="1" type="ORF">KK1_001156</name>
</gene>
<evidence type="ECO:0000313" key="2">
    <source>
        <dbReference type="Proteomes" id="UP000075243"/>
    </source>
</evidence>
<dbReference type="Gramene" id="C.cajan_01127.t">
    <property type="protein sequence ID" value="C.cajan_01127.t.cds1"/>
    <property type="gene ID" value="C.cajan_01127"/>
</dbReference>
<dbReference type="AlphaFoldDB" id="A0A151SJM3"/>
<organism evidence="1 2">
    <name type="scientific">Cajanus cajan</name>
    <name type="common">Pigeon pea</name>
    <name type="synonym">Cajanus indicus</name>
    <dbReference type="NCBI Taxonomy" id="3821"/>
    <lineage>
        <taxon>Eukaryota</taxon>
        <taxon>Viridiplantae</taxon>
        <taxon>Streptophyta</taxon>
        <taxon>Embryophyta</taxon>
        <taxon>Tracheophyta</taxon>
        <taxon>Spermatophyta</taxon>
        <taxon>Magnoliopsida</taxon>
        <taxon>eudicotyledons</taxon>
        <taxon>Gunneridae</taxon>
        <taxon>Pentapetalae</taxon>
        <taxon>rosids</taxon>
        <taxon>fabids</taxon>
        <taxon>Fabales</taxon>
        <taxon>Fabaceae</taxon>
        <taxon>Papilionoideae</taxon>
        <taxon>50 kb inversion clade</taxon>
        <taxon>NPAAA clade</taxon>
        <taxon>indigoferoid/millettioid clade</taxon>
        <taxon>Phaseoleae</taxon>
        <taxon>Cajanus</taxon>
    </lineage>
</organism>
<dbReference type="PANTHER" id="PTHR34023">
    <property type="entry name" value="RNASE H DOMAIN-CONTAINING PROTEIN"/>
    <property type="match status" value="1"/>
</dbReference>
<accession>A0A151SJM3</accession>
<reference evidence="1 2" key="1">
    <citation type="journal article" date="2012" name="Nat. Biotechnol.">
        <title>Draft genome sequence of pigeonpea (Cajanus cajan), an orphan legume crop of resource-poor farmers.</title>
        <authorList>
            <person name="Varshney R.K."/>
            <person name="Chen W."/>
            <person name="Li Y."/>
            <person name="Bharti A.K."/>
            <person name="Saxena R.K."/>
            <person name="Schlueter J.A."/>
            <person name="Donoghue M.T."/>
            <person name="Azam S."/>
            <person name="Fan G."/>
            <person name="Whaley A.M."/>
            <person name="Farmer A.D."/>
            <person name="Sheridan J."/>
            <person name="Iwata A."/>
            <person name="Tuteja R."/>
            <person name="Penmetsa R.V."/>
            <person name="Wu W."/>
            <person name="Upadhyaya H.D."/>
            <person name="Yang S.P."/>
            <person name="Shah T."/>
            <person name="Saxena K.B."/>
            <person name="Michael T."/>
            <person name="McCombie W.R."/>
            <person name="Yang B."/>
            <person name="Zhang G."/>
            <person name="Yang H."/>
            <person name="Wang J."/>
            <person name="Spillane C."/>
            <person name="Cook D.R."/>
            <person name="May G.D."/>
            <person name="Xu X."/>
            <person name="Jackson S.A."/>
        </authorList>
    </citation>
    <scope>NUCLEOTIDE SEQUENCE [LARGE SCALE GENOMIC DNA]</scope>
    <source>
        <strain evidence="2">cv. Asha</strain>
    </source>
</reference>
<keyword evidence="2" id="KW-1185">Reference proteome</keyword>
<dbReference type="Proteomes" id="UP000075243">
    <property type="component" value="Chromosome 11"/>
</dbReference>